<evidence type="ECO:0000256" key="4">
    <source>
        <dbReference type="ARBA" id="ARBA00009524"/>
    </source>
</evidence>
<dbReference type="Proteomes" id="UP000275356">
    <property type="component" value="Unassembled WGS sequence"/>
</dbReference>
<dbReference type="GO" id="GO:0110051">
    <property type="term" value="P:metabolite repair"/>
    <property type="evidence" value="ECO:0007669"/>
    <property type="project" value="TreeGrafter"/>
</dbReference>
<dbReference type="GO" id="GO:0016301">
    <property type="term" value="F:kinase activity"/>
    <property type="evidence" value="ECO:0007669"/>
    <property type="project" value="UniProtKB-KW"/>
</dbReference>
<keyword evidence="23" id="KW-0808">Transferase</keyword>
<evidence type="ECO:0000256" key="14">
    <source>
        <dbReference type="ARBA" id="ARBA00025153"/>
    </source>
</evidence>
<comment type="catalytic activity">
    <reaction evidence="15 17 19">
        <text>(6S)-NADHX + ADP = AMP + phosphate + NADH + H(+)</text>
        <dbReference type="Rhea" id="RHEA:32223"/>
        <dbReference type="ChEBI" id="CHEBI:15378"/>
        <dbReference type="ChEBI" id="CHEBI:43474"/>
        <dbReference type="ChEBI" id="CHEBI:57945"/>
        <dbReference type="ChEBI" id="CHEBI:64074"/>
        <dbReference type="ChEBI" id="CHEBI:456215"/>
        <dbReference type="ChEBI" id="CHEBI:456216"/>
        <dbReference type="EC" id="4.2.1.136"/>
    </reaction>
</comment>
<dbReference type="Gene3D" id="3.40.1190.20">
    <property type="match status" value="1"/>
</dbReference>
<dbReference type="InterPro" id="IPR029056">
    <property type="entry name" value="Ribokinase-like"/>
</dbReference>
<comment type="function">
    <text evidence="14 19">Bifunctional enzyme that catalyzes the epimerization of the S- and R-forms of NAD(P)HX and the dehydration of the S-form of NAD(P)HX at the expense of ADP, which is converted to AMP. This allows the repair of both epimers of NAD(P)HX, a damaged form of NAD(P)H that is a result of enzymatic or heat-dependent hydration.</text>
</comment>
<keyword evidence="9 18" id="KW-0630">Potassium</keyword>
<comment type="cofactor">
    <cofactor evidence="18 19">
        <name>K(+)</name>
        <dbReference type="ChEBI" id="CHEBI:29103"/>
    </cofactor>
    <text evidence="18 19">Binds 1 potassium ion per subunit.</text>
</comment>
<feature type="compositionally biased region" description="Gly residues" evidence="20">
    <location>
        <begin position="528"/>
        <end position="539"/>
    </location>
</feature>
<keyword evidence="8 17" id="KW-0521">NADP</keyword>
<evidence type="ECO:0000256" key="20">
    <source>
        <dbReference type="SAM" id="MobiDB-lite"/>
    </source>
</evidence>
<comment type="catalytic activity">
    <reaction evidence="2 18 19">
        <text>(6R)-NADPHX = (6S)-NADPHX</text>
        <dbReference type="Rhea" id="RHEA:32227"/>
        <dbReference type="ChEBI" id="CHEBI:64076"/>
        <dbReference type="ChEBI" id="CHEBI:64077"/>
        <dbReference type="EC" id="5.1.99.6"/>
    </reaction>
</comment>
<feature type="binding site" evidence="17">
    <location>
        <position position="388"/>
    </location>
    <ligand>
        <name>(6S)-NADPHX</name>
        <dbReference type="ChEBI" id="CHEBI:64076"/>
    </ligand>
</feature>
<proteinExistence type="inferred from homology"/>
<dbReference type="InterPro" id="IPR000631">
    <property type="entry name" value="CARKD"/>
</dbReference>
<keyword evidence="12 17" id="KW-0456">Lyase</keyword>
<comment type="function">
    <text evidence="18">Catalyzes the epimerization of the S- and R-forms of NAD(P)HX, a damaged form of NAD(P)H that is a result of enzymatic or heat-dependent hydration. This is a prerequisite for the S-specific NAD(P)H-hydrate dehydratase to allow the repair of both epimers of NAD(P)HX.</text>
</comment>
<feature type="binding site" evidence="18">
    <location>
        <position position="60"/>
    </location>
    <ligand>
        <name>K(+)</name>
        <dbReference type="ChEBI" id="CHEBI:29103"/>
    </ligand>
</feature>
<evidence type="ECO:0000256" key="9">
    <source>
        <dbReference type="ARBA" id="ARBA00022958"/>
    </source>
</evidence>
<accession>A0A3N2DC55</accession>
<comment type="catalytic activity">
    <reaction evidence="1 18 19">
        <text>(6R)-NADHX = (6S)-NADHX</text>
        <dbReference type="Rhea" id="RHEA:32215"/>
        <dbReference type="ChEBI" id="CHEBI:64074"/>
        <dbReference type="ChEBI" id="CHEBI:64075"/>
        <dbReference type="EC" id="5.1.99.6"/>
    </reaction>
</comment>
<dbReference type="GO" id="GO:0052855">
    <property type="term" value="F:ADP-dependent NAD(P)H-hydrate dehydratase activity"/>
    <property type="evidence" value="ECO:0007669"/>
    <property type="project" value="UniProtKB-UniRule"/>
</dbReference>
<evidence type="ECO:0000259" key="22">
    <source>
        <dbReference type="PROSITE" id="PS51385"/>
    </source>
</evidence>
<comment type="catalytic activity">
    <reaction evidence="16 17 19">
        <text>(6S)-NADPHX + ADP = AMP + phosphate + NADPH + H(+)</text>
        <dbReference type="Rhea" id="RHEA:32235"/>
        <dbReference type="ChEBI" id="CHEBI:15378"/>
        <dbReference type="ChEBI" id="CHEBI:43474"/>
        <dbReference type="ChEBI" id="CHEBI:57783"/>
        <dbReference type="ChEBI" id="CHEBI:64076"/>
        <dbReference type="ChEBI" id="CHEBI:456215"/>
        <dbReference type="ChEBI" id="CHEBI:456216"/>
        <dbReference type="EC" id="4.2.1.136"/>
    </reaction>
</comment>
<evidence type="ECO:0000256" key="18">
    <source>
        <dbReference type="HAMAP-Rule" id="MF_01966"/>
    </source>
</evidence>
<keyword evidence="6 17" id="KW-0547">Nucleotide-binding</keyword>
<evidence type="ECO:0000256" key="17">
    <source>
        <dbReference type="HAMAP-Rule" id="MF_01965"/>
    </source>
</evidence>
<dbReference type="GO" id="GO:0005524">
    <property type="term" value="F:ATP binding"/>
    <property type="evidence" value="ECO:0007669"/>
    <property type="project" value="UniProtKB-UniRule"/>
</dbReference>
<dbReference type="InterPro" id="IPR036652">
    <property type="entry name" value="YjeF_N_dom_sf"/>
</dbReference>
<evidence type="ECO:0000256" key="13">
    <source>
        <dbReference type="ARBA" id="ARBA00023268"/>
    </source>
</evidence>
<evidence type="ECO:0000313" key="24">
    <source>
        <dbReference type="Proteomes" id="UP000275356"/>
    </source>
</evidence>
<feature type="binding site" evidence="18">
    <location>
        <position position="185"/>
    </location>
    <ligand>
        <name>K(+)</name>
        <dbReference type="ChEBI" id="CHEBI:29103"/>
    </ligand>
</feature>
<evidence type="ECO:0000256" key="12">
    <source>
        <dbReference type="ARBA" id="ARBA00023239"/>
    </source>
</evidence>
<dbReference type="EMBL" id="RKHQ01000001">
    <property type="protein sequence ID" value="ROR97385.1"/>
    <property type="molecule type" value="Genomic_DNA"/>
</dbReference>
<feature type="binding site" evidence="17">
    <location>
        <position position="460"/>
    </location>
    <ligand>
        <name>AMP</name>
        <dbReference type="ChEBI" id="CHEBI:456215"/>
    </ligand>
</feature>
<organism evidence="23 24">
    <name type="scientific">Salana multivorans</name>
    <dbReference type="NCBI Taxonomy" id="120377"/>
    <lineage>
        <taxon>Bacteria</taxon>
        <taxon>Bacillati</taxon>
        <taxon>Actinomycetota</taxon>
        <taxon>Actinomycetes</taxon>
        <taxon>Micrococcales</taxon>
        <taxon>Beutenbergiaceae</taxon>
        <taxon>Salana</taxon>
    </lineage>
</organism>
<dbReference type="PROSITE" id="PS51383">
    <property type="entry name" value="YJEF_C_3"/>
    <property type="match status" value="1"/>
</dbReference>
<reference evidence="23 24" key="1">
    <citation type="submission" date="2018-11" db="EMBL/GenBank/DDBJ databases">
        <title>Sequencing the genomes of 1000 actinobacteria strains.</title>
        <authorList>
            <person name="Klenk H.-P."/>
        </authorList>
    </citation>
    <scope>NUCLEOTIDE SEQUENCE [LARGE SCALE GENOMIC DNA]</scope>
    <source>
        <strain evidence="23 24">DSM 13521</strain>
    </source>
</reference>
<evidence type="ECO:0000256" key="1">
    <source>
        <dbReference type="ARBA" id="ARBA00000013"/>
    </source>
</evidence>
<dbReference type="HAMAP" id="MF_01966">
    <property type="entry name" value="NADHX_epimerase"/>
    <property type="match status" value="1"/>
</dbReference>
<evidence type="ECO:0000256" key="7">
    <source>
        <dbReference type="ARBA" id="ARBA00022840"/>
    </source>
</evidence>
<name>A0A3N2DC55_9MICO</name>
<comment type="cofactor">
    <cofactor evidence="17">
        <name>Mg(2+)</name>
        <dbReference type="ChEBI" id="CHEBI:18420"/>
    </cofactor>
</comment>
<feature type="region of interest" description="Disordered" evidence="20">
    <location>
        <begin position="528"/>
        <end position="550"/>
    </location>
</feature>
<dbReference type="InterPro" id="IPR030677">
    <property type="entry name" value="Nnr"/>
</dbReference>
<evidence type="ECO:0000256" key="15">
    <source>
        <dbReference type="ARBA" id="ARBA00048238"/>
    </source>
</evidence>
<dbReference type="SUPFAM" id="SSF53613">
    <property type="entry name" value="Ribokinase-like"/>
    <property type="match status" value="1"/>
</dbReference>
<feature type="binding site" evidence="18">
    <location>
        <begin position="143"/>
        <end position="149"/>
    </location>
    <ligand>
        <name>(6S)-NADPHX</name>
        <dbReference type="ChEBI" id="CHEBI:64076"/>
    </ligand>
</feature>
<evidence type="ECO:0000313" key="23">
    <source>
        <dbReference type="EMBL" id="ROR97385.1"/>
    </source>
</evidence>
<protein>
    <recommendedName>
        <fullName evidence="19">Bifunctional NAD(P)H-hydrate repair enzyme</fullName>
    </recommendedName>
    <alternativeName>
        <fullName evidence="19">Nicotinamide nucleotide repair protein</fullName>
    </alternativeName>
    <domain>
        <recommendedName>
            <fullName evidence="19">ADP-dependent (S)-NAD(P)H-hydrate dehydratase</fullName>
            <ecNumber evidence="19">4.2.1.136</ecNumber>
        </recommendedName>
        <alternativeName>
            <fullName evidence="19">ADP-dependent NAD(P)HX dehydratase</fullName>
        </alternativeName>
    </domain>
    <domain>
        <recommendedName>
            <fullName evidence="19">NAD(P)H-hydrate epimerase</fullName>
            <ecNumber evidence="19">5.1.99.6</ecNumber>
        </recommendedName>
    </domain>
</protein>
<keyword evidence="7 17" id="KW-0067">ATP-binding</keyword>
<evidence type="ECO:0000256" key="6">
    <source>
        <dbReference type="ARBA" id="ARBA00022741"/>
    </source>
</evidence>
<comment type="function">
    <text evidence="17">Catalyzes the dehydration of the S-form of NAD(P)HX at the expense of ADP, which is converted to AMP. Together with NAD(P)HX epimerase, which catalyzes the epimerization of the S- and R-forms, the enzyme allows the repair of both epimers of NAD(P)HX, a damaged form of NAD(P)H that is a result of enzymatic or heat-dependent hydration.</text>
</comment>
<evidence type="ECO:0000256" key="16">
    <source>
        <dbReference type="ARBA" id="ARBA00049209"/>
    </source>
</evidence>
<comment type="similarity">
    <text evidence="18">Belongs to the NnrE/AIBP family.</text>
</comment>
<comment type="similarity">
    <text evidence="3 19">In the N-terminal section; belongs to the NnrE/AIBP family.</text>
</comment>
<dbReference type="GO" id="GO:0046872">
    <property type="term" value="F:metal ion binding"/>
    <property type="evidence" value="ECO:0007669"/>
    <property type="project" value="UniProtKB-UniRule"/>
</dbReference>
<comment type="caution">
    <text evidence="23">The sequence shown here is derived from an EMBL/GenBank/DDBJ whole genome shotgun (WGS) entry which is preliminary data.</text>
</comment>
<dbReference type="Gene3D" id="3.40.50.10260">
    <property type="entry name" value="YjeF N-terminal domain"/>
    <property type="match status" value="1"/>
</dbReference>
<dbReference type="CDD" id="cd01171">
    <property type="entry name" value="YXKO-related"/>
    <property type="match status" value="1"/>
</dbReference>
<keyword evidence="11 18" id="KW-0413">Isomerase</keyword>
<evidence type="ECO:0000256" key="3">
    <source>
        <dbReference type="ARBA" id="ARBA00006001"/>
    </source>
</evidence>
<keyword evidence="23" id="KW-0418">Kinase</keyword>
<feature type="binding site" evidence="17">
    <location>
        <begin position="431"/>
        <end position="435"/>
    </location>
    <ligand>
        <name>AMP</name>
        <dbReference type="ChEBI" id="CHEBI:456215"/>
    </ligand>
</feature>
<dbReference type="PANTHER" id="PTHR12592:SF0">
    <property type="entry name" value="ATP-DEPENDENT (S)-NAD(P)H-HYDRATE DEHYDRATASE"/>
    <property type="match status" value="1"/>
</dbReference>
<dbReference type="AlphaFoldDB" id="A0A3N2DC55"/>
<evidence type="ECO:0000256" key="8">
    <source>
        <dbReference type="ARBA" id="ARBA00022857"/>
    </source>
</evidence>
<dbReference type="Pfam" id="PF01256">
    <property type="entry name" value="Carb_kinase"/>
    <property type="match status" value="1"/>
</dbReference>
<evidence type="ECO:0000256" key="2">
    <source>
        <dbReference type="ARBA" id="ARBA00000909"/>
    </source>
</evidence>
<comment type="similarity">
    <text evidence="4 19">In the C-terminal section; belongs to the NnrD/CARKD family.</text>
</comment>
<keyword evidence="24" id="KW-1185">Reference proteome</keyword>
<keyword evidence="13" id="KW-0511">Multifunctional enzyme</keyword>
<dbReference type="PROSITE" id="PS51385">
    <property type="entry name" value="YJEF_N"/>
    <property type="match status" value="1"/>
</dbReference>
<feature type="binding site" evidence="17">
    <location>
        <position position="461"/>
    </location>
    <ligand>
        <name>(6S)-NADPHX</name>
        <dbReference type="ChEBI" id="CHEBI:64076"/>
    </ligand>
</feature>
<dbReference type="InterPro" id="IPR004443">
    <property type="entry name" value="YjeF_N_dom"/>
</dbReference>
<dbReference type="GO" id="GO:0046496">
    <property type="term" value="P:nicotinamide nucleotide metabolic process"/>
    <property type="evidence" value="ECO:0007669"/>
    <property type="project" value="UniProtKB-UniRule"/>
</dbReference>
<dbReference type="EC" id="5.1.99.6" evidence="19"/>
<feature type="binding site" evidence="17">
    <location>
        <position position="283"/>
    </location>
    <ligand>
        <name>(6S)-NADPHX</name>
        <dbReference type="ChEBI" id="CHEBI:64076"/>
    </ligand>
</feature>
<comment type="similarity">
    <text evidence="17">Belongs to the NnrD/CARKD family.</text>
</comment>
<dbReference type="EC" id="4.2.1.136" evidence="19"/>
<feature type="domain" description="YjeF N-terminal" evidence="22">
    <location>
        <begin position="4"/>
        <end position="239"/>
    </location>
</feature>
<gene>
    <name evidence="17" type="primary">nnrD</name>
    <name evidence="18" type="synonym">nnrE</name>
    <name evidence="23" type="ORF">EDD28_1983</name>
</gene>
<dbReference type="Pfam" id="PF03853">
    <property type="entry name" value="YjeF_N"/>
    <property type="match status" value="1"/>
</dbReference>
<evidence type="ECO:0000256" key="11">
    <source>
        <dbReference type="ARBA" id="ARBA00023235"/>
    </source>
</evidence>
<feature type="binding site" evidence="18">
    <location>
        <begin position="59"/>
        <end position="63"/>
    </location>
    <ligand>
        <name>(6S)-NADPHX</name>
        <dbReference type="ChEBI" id="CHEBI:64076"/>
    </ligand>
</feature>
<keyword evidence="5 18" id="KW-0479">Metal-binding</keyword>
<dbReference type="SUPFAM" id="SSF64153">
    <property type="entry name" value="YjeF N-terminal domain-like"/>
    <property type="match status" value="1"/>
</dbReference>
<keyword evidence="10 17" id="KW-0520">NAD</keyword>
<feature type="binding site" evidence="17">
    <location>
        <position position="332"/>
    </location>
    <ligand>
        <name>(6S)-NADPHX</name>
        <dbReference type="ChEBI" id="CHEBI:64076"/>
    </ligand>
</feature>
<dbReference type="PIRSF" id="PIRSF017184">
    <property type="entry name" value="Nnr"/>
    <property type="match status" value="1"/>
</dbReference>
<feature type="binding site" evidence="18">
    <location>
        <position position="139"/>
    </location>
    <ligand>
        <name>K(+)</name>
        <dbReference type="ChEBI" id="CHEBI:29103"/>
    </ligand>
</feature>
<evidence type="ECO:0000256" key="19">
    <source>
        <dbReference type="PIRNR" id="PIRNR017184"/>
    </source>
</evidence>
<feature type="domain" description="YjeF C-terminal" evidence="21">
    <location>
        <begin position="248"/>
        <end position="528"/>
    </location>
</feature>
<evidence type="ECO:0000259" key="21">
    <source>
        <dbReference type="PROSITE" id="PS51383"/>
    </source>
</evidence>
<dbReference type="GO" id="GO:0052856">
    <property type="term" value="F:NAD(P)HX epimerase activity"/>
    <property type="evidence" value="ECO:0007669"/>
    <property type="project" value="UniProtKB-UniRule"/>
</dbReference>
<dbReference type="HAMAP" id="MF_01965">
    <property type="entry name" value="NADHX_dehydratase"/>
    <property type="match status" value="1"/>
</dbReference>
<evidence type="ECO:0000256" key="5">
    <source>
        <dbReference type="ARBA" id="ARBA00022723"/>
    </source>
</evidence>
<comment type="subunit">
    <text evidence="17">Homotetramer.</text>
</comment>
<dbReference type="PANTHER" id="PTHR12592">
    <property type="entry name" value="ATP-DEPENDENT (S)-NAD(P)H-HYDRATE DEHYDRATASE FAMILY MEMBER"/>
    <property type="match status" value="1"/>
</dbReference>
<feature type="binding site" evidence="18">
    <location>
        <position position="182"/>
    </location>
    <ligand>
        <name>(6S)-NADPHX</name>
        <dbReference type="ChEBI" id="CHEBI:64076"/>
    </ligand>
</feature>
<evidence type="ECO:0000256" key="10">
    <source>
        <dbReference type="ARBA" id="ARBA00023027"/>
    </source>
</evidence>
<sequence>MRSYAAADVRAAEEPLLAAGAQLMANAALAVELVTVRELRSRRGAVRGGRVLALVGSGNNGGDGLFAAAGLARRGVDVTVLLLGASPHVGGLAAVRGTGVRPVDLGGLAPEEAARRVVARLDGQVDDRLDAPPVDVVLDAVTGIGVSDGLRGVPGAVVAALADLWRRRGRAPGERPTVVAVDVPSGIGVDDGALPGPVLPADVTVTMGAAKPGLLVPPAARAAGRIELVDLGLGPGLSSAEPRVARLTGAGLARLVAPPPAESDKYRRGVVGVLAGSAGYPGAAVLACEAAAPLAGMVRYLGPGRVGDAVLARRPEVVCGDGRVQAWSLGSGVGVEDAARLAEARDVLARVLAAAEDDARVPVVLDAGALDLVEDGATLPPHVVLTPHAGELARLLGRLTGAPVAREEVEALPLRHLRDAVRITGATVLLKGSVTLVAGPSGPVWSQTGAPSWLATAGAGDVLAGVAGALLARWSQRAIAEPERVAEVVAGAALLHALAAREASLASSGGPIVASDVARALPTAVGRLLGGPDAGGPDAGGAVRRGGEEE</sequence>
<comment type="caution">
    <text evidence="18">Lacks conserved residue(s) required for the propagation of feature annotation.</text>
</comment>